<keyword evidence="1" id="KW-1133">Transmembrane helix</keyword>
<dbReference type="AlphaFoldDB" id="A0A0K2V4L8"/>
<evidence type="ECO:0000256" key="1">
    <source>
        <dbReference type="SAM" id="Phobius"/>
    </source>
</evidence>
<keyword evidence="1" id="KW-0812">Transmembrane</keyword>
<dbReference type="EMBL" id="HACA01028122">
    <property type="protein sequence ID" value="CDW45483.1"/>
    <property type="molecule type" value="Transcribed_RNA"/>
</dbReference>
<sequence>KGSEGNIRCAKQYQTIFAIFNQGLLILINLFTLKSFFCF</sequence>
<protein>
    <submittedName>
        <fullName evidence="2">Uncharacterized protein</fullName>
    </submittedName>
</protein>
<organism evidence="2">
    <name type="scientific">Lepeophtheirus salmonis</name>
    <name type="common">Salmon louse</name>
    <name type="synonym">Caligus salmonis</name>
    <dbReference type="NCBI Taxonomy" id="72036"/>
    <lineage>
        <taxon>Eukaryota</taxon>
        <taxon>Metazoa</taxon>
        <taxon>Ecdysozoa</taxon>
        <taxon>Arthropoda</taxon>
        <taxon>Crustacea</taxon>
        <taxon>Multicrustacea</taxon>
        <taxon>Hexanauplia</taxon>
        <taxon>Copepoda</taxon>
        <taxon>Siphonostomatoida</taxon>
        <taxon>Caligidae</taxon>
        <taxon>Lepeophtheirus</taxon>
    </lineage>
</organism>
<accession>A0A0K2V4L8</accession>
<feature type="non-terminal residue" evidence="2">
    <location>
        <position position="1"/>
    </location>
</feature>
<reference evidence="2" key="1">
    <citation type="submission" date="2014-05" db="EMBL/GenBank/DDBJ databases">
        <authorList>
            <person name="Chronopoulou M."/>
        </authorList>
    </citation>
    <scope>NUCLEOTIDE SEQUENCE</scope>
    <source>
        <tissue evidence="2">Whole organism</tissue>
    </source>
</reference>
<name>A0A0K2V4L8_LEPSM</name>
<evidence type="ECO:0000313" key="2">
    <source>
        <dbReference type="EMBL" id="CDW45483.1"/>
    </source>
</evidence>
<feature type="non-terminal residue" evidence="2">
    <location>
        <position position="39"/>
    </location>
</feature>
<proteinExistence type="predicted"/>
<keyword evidence="1" id="KW-0472">Membrane</keyword>
<feature type="transmembrane region" description="Helical" evidence="1">
    <location>
        <begin position="12"/>
        <end position="33"/>
    </location>
</feature>